<name>A0A4R2BLS1_9BACI</name>
<keyword evidence="2" id="KW-1185">Reference proteome</keyword>
<protein>
    <submittedName>
        <fullName evidence="1">Uncharacterized protein</fullName>
    </submittedName>
</protein>
<accession>A0A4R2BLS1</accession>
<proteinExistence type="predicted"/>
<evidence type="ECO:0000313" key="1">
    <source>
        <dbReference type="EMBL" id="TCN27492.1"/>
    </source>
</evidence>
<reference evidence="1 2" key="1">
    <citation type="journal article" date="2015" name="Stand. Genomic Sci.">
        <title>Genomic Encyclopedia of Bacterial and Archaeal Type Strains, Phase III: the genomes of soil and plant-associated and newly described type strains.</title>
        <authorList>
            <person name="Whitman W.B."/>
            <person name="Woyke T."/>
            <person name="Klenk H.P."/>
            <person name="Zhou Y."/>
            <person name="Lilburn T.G."/>
            <person name="Beck B.J."/>
            <person name="De Vos P."/>
            <person name="Vandamme P."/>
            <person name="Eisen J.A."/>
            <person name="Garrity G."/>
            <person name="Hugenholtz P."/>
            <person name="Kyrpides N.C."/>
        </authorList>
    </citation>
    <scope>NUCLEOTIDE SEQUENCE [LARGE SCALE GENOMIC DNA]</scope>
    <source>
        <strain evidence="1 2">CV53</strain>
    </source>
</reference>
<dbReference type="AlphaFoldDB" id="A0A4R2BLS1"/>
<dbReference type="Proteomes" id="UP000295689">
    <property type="component" value="Unassembled WGS sequence"/>
</dbReference>
<organism evidence="1 2">
    <name type="scientific">Mesobacillus foraminis</name>
    <dbReference type="NCBI Taxonomy" id="279826"/>
    <lineage>
        <taxon>Bacteria</taxon>
        <taxon>Bacillati</taxon>
        <taxon>Bacillota</taxon>
        <taxon>Bacilli</taxon>
        <taxon>Bacillales</taxon>
        <taxon>Bacillaceae</taxon>
        <taxon>Mesobacillus</taxon>
    </lineage>
</organism>
<dbReference type="EMBL" id="SLVV01000002">
    <property type="protein sequence ID" value="TCN27492.1"/>
    <property type="molecule type" value="Genomic_DNA"/>
</dbReference>
<comment type="caution">
    <text evidence="1">The sequence shown here is derived from an EMBL/GenBank/DDBJ whole genome shotgun (WGS) entry which is preliminary data.</text>
</comment>
<evidence type="ECO:0000313" key="2">
    <source>
        <dbReference type="Proteomes" id="UP000295689"/>
    </source>
</evidence>
<gene>
    <name evidence="1" type="ORF">EV146_102446</name>
</gene>
<sequence length="64" mass="7222">MDGLDAELAKCEHNTKLQVQVIHVGRKISFFFFVSCIDSAKYHAFNGPAEYNLIGIKSISLCFR</sequence>